<feature type="non-terminal residue" evidence="7">
    <location>
        <position position="439"/>
    </location>
</feature>
<evidence type="ECO:0000259" key="5">
    <source>
        <dbReference type="PROSITE" id="PS50968"/>
    </source>
</evidence>
<evidence type="ECO:0000256" key="4">
    <source>
        <dbReference type="SAM" id="MobiDB-lite"/>
    </source>
</evidence>
<evidence type="ECO:0000256" key="1">
    <source>
        <dbReference type="ARBA" id="ARBA00007317"/>
    </source>
</evidence>
<evidence type="ECO:0008006" key="9">
    <source>
        <dbReference type="Google" id="ProtNLM"/>
    </source>
</evidence>
<feature type="compositionally biased region" description="Low complexity" evidence="4">
    <location>
        <begin position="351"/>
        <end position="371"/>
    </location>
</feature>
<dbReference type="OMA" id="DGIMMKI"/>
<accession>A0A3E2HEF0</accession>
<keyword evidence="3" id="KW-0809">Transit peptide</keyword>
<dbReference type="InterPro" id="IPR045257">
    <property type="entry name" value="E2/Pdx1"/>
</dbReference>
<dbReference type="Gene3D" id="2.40.50.100">
    <property type="match status" value="1"/>
</dbReference>
<reference evidence="7 8" key="1">
    <citation type="submission" date="2018-05" db="EMBL/GenBank/DDBJ databases">
        <title>Draft genome sequence of Scytalidium lignicola DSM 105466, a ubiquitous saprotrophic fungus.</title>
        <authorList>
            <person name="Buettner E."/>
            <person name="Gebauer A.M."/>
            <person name="Hofrichter M."/>
            <person name="Liers C."/>
            <person name="Kellner H."/>
        </authorList>
    </citation>
    <scope>NUCLEOTIDE SEQUENCE [LARGE SCALE GENOMIC DNA]</scope>
    <source>
        <strain evidence="7 8">DSM 105466</strain>
    </source>
</reference>
<dbReference type="STRING" id="5539.A0A3E2HEF0"/>
<keyword evidence="2" id="KW-0450">Lipoyl</keyword>
<dbReference type="InterPro" id="IPR000089">
    <property type="entry name" value="Biotin_lipoyl"/>
</dbReference>
<gene>
    <name evidence="7" type="ORF">B7463_g4541</name>
</gene>
<feature type="non-terminal residue" evidence="7">
    <location>
        <position position="1"/>
    </location>
</feature>
<comment type="caution">
    <text evidence="7">The sequence shown here is derived from an EMBL/GenBank/DDBJ whole genome shotgun (WGS) entry which is preliminary data.</text>
</comment>
<evidence type="ECO:0000313" key="7">
    <source>
        <dbReference type="EMBL" id="RFU31784.1"/>
    </source>
</evidence>
<dbReference type="PANTHER" id="PTHR23151">
    <property type="entry name" value="DIHYDROLIPOAMIDE ACETYL/SUCCINYL-TRANSFERASE-RELATED"/>
    <property type="match status" value="1"/>
</dbReference>
<keyword evidence="8" id="KW-1185">Reference proteome</keyword>
<dbReference type="CDD" id="cd06849">
    <property type="entry name" value="lipoyl_domain"/>
    <property type="match status" value="1"/>
</dbReference>
<dbReference type="InterPro" id="IPR036625">
    <property type="entry name" value="E3-bd_dom_sf"/>
</dbReference>
<dbReference type="GO" id="GO:0045254">
    <property type="term" value="C:pyruvate dehydrogenase complex"/>
    <property type="evidence" value="ECO:0007669"/>
    <property type="project" value="InterPro"/>
</dbReference>
<evidence type="ECO:0000256" key="2">
    <source>
        <dbReference type="ARBA" id="ARBA00022823"/>
    </source>
</evidence>
<dbReference type="GO" id="GO:0004742">
    <property type="term" value="F:dihydrolipoyllysine-residue acetyltransferase activity"/>
    <property type="evidence" value="ECO:0007669"/>
    <property type="project" value="TreeGrafter"/>
</dbReference>
<feature type="compositionally biased region" description="Low complexity" evidence="4">
    <location>
        <begin position="154"/>
        <end position="165"/>
    </location>
</feature>
<name>A0A3E2HEF0_SCYLI</name>
<dbReference type="Gene3D" id="4.10.320.10">
    <property type="entry name" value="E3-binding domain"/>
    <property type="match status" value="1"/>
</dbReference>
<dbReference type="PROSITE" id="PS00189">
    <property type="entry name" value="LIPOYL"/>
    <property type="match status" value="1"/>
</dbReference>
<dbReference type="EMBL" id="NCSJ02000068">
    <property type="protein sequence ID" value="RFU31784.1"/>
    <property type="molecule type" value="Genomic_DNA"/>
</dbReference>
<dbReference type="PANTHER" id="PTHR23151:SF82">
    <property type="entry name" value="PYRUVATE DEHYDROGENASE COMPLEX PROTEIN X COMPONENT, MITOCHONDRIAL"/>
    <property type="match status" value="1"/>
</dbReference>
<evidence type="ECO:0000259" key="6">
    <source>
        <dbReference type="PROSITE" id="PS51826"/>
    </source>
</evidence>
<feature type="domain" description="Peripheral subunit-binding (PSBD)" evidence="6">
    <location>
        <begin position="177"/>
        <end position="217"/>
    </location>
</feature>
<dbReference type="PROSITE" id="PS51826">
    <property type="entry name" value="PSBD"/>
    <property type="match status" value="1"/>
</dbReference>
<dbReference type="InterPro" id="IPR011053">
    <property type="entry name" value="Single_hybrid_motif"/>
</dbReference>
<comment type="similarity">
    <text evidence="1">Belongs to the 2-oxoacid dehydrogenase family.</text>
</comment>
<dbReference type="SUPFAM" id="SSF47005">
    <property type="entry name" value="Peripheral subunit-binding domain of 2-oxo acid dehydrogenase complex"/>
    <property type="match status" value="1"/>
</dbReference>
<feature type="region of interest" description="Disordered" evidence="4">
    <location>
        <begin position="351"/>
        <end position="372"/>
    </location>
</feature>
<evidence type="ECO:0000256" key="3">
    <source>
        <dbReference type="ARBA" id="ARBA00022946"/>
    </source>
</evidence>
<dbReference type="GO" id="GO:0006086">
    <property type="term" value="P:pyruvate decarboxylation to acetyl-CoA"/>
    <property type="evidence" value="ECO:0007669"/>
    <property type="project" value="InterPro"/>
</dbReference>
<proteinExistence type="inferred from homology"/>
<organism evidence="7 8">
    <name type="scientific">Scytalidium lignicola</name>
    <name type="common">Hyphomycete</name>
    <dbReference type="NCBI Taxonomy" id="5539"/>
    <lineage>
        <taxon>Eukaryota</taxon>
        <taxon>Fungi</taxon>
        <taxon>Dikarya</taxon>
        <taxon>Ascomycota</taxon>
        <taxon>Pezizomycotina</taxon>
        <taxon>Leotiomycetes</taxon>
        <taxon>Leotiomycetes incertae sedis</taxon>
        <taxon>Scytalidium</taxon>
    </lineage>
</organism>
<feature type="domain" description="Lipoyl-binding" evidence="5">
    <location>
        <begin position="37"/>
        <end position="113"/>
    </location>
</feature>
<protein>
    <recommendedName>
        <fullName evidence="9">Lipoyl-binding domain-containing protein</fullName>
    </recommendedName>
</protein>
<evidence type="ECO:0000313" key="8">
    <source>
        <dbReference type="Proteomes" id="UP000258309"/>
    </source>
</evidence>
<dbReference type="Proteomes" id="UP000258309">
    <property type="component" value="Unassembled WGS sequence"/>
</dbReference>
<dbReference type="AlphaFoldDB" id="A0A3E2HEF0"/>
<dbReference type="Pfam" id="PF00364">
    <property type="entry name" value="Biotin_lipoyl"/>
    <property type="match status" value="1"/>
</dbReference>
<dbReference type="OrthoDB" id="202158at2759"/>
<sequence length="439" mass="46604">MASFAAACRLSARLTARQLRQDATSRGFRSSATSLAAHNFTMPALSPTMTEGSIASWKVKEGDSFSAGDVLLEIETDKASMDVEAQEDGVVAKIYQADGSKGIKVGTRIGVLAEPGDDISTLEIPPEDKVPSLSEESAKAESSTESKPPTQPEPSSKPAAPPAKKSSGKKAQKQTYPLLPSVEYLIHQLGLDKSAIENMTPTGPNNRLLKGDVLAYVGSISESYPAELSSKIEERSHLDLSNIKIAPAAPPASKAAAPAPEPIIEDLEVALPISMKAVLEVQKRIQSTLGVYLPLSTFIARATDVANDELPRSKTAKPTADELFNEVLGLNNVSSEYGVRGNFLPQITALPQQSSSSTTTSTSTTATPPQSKKLDIIDILSGKKQVSTPAAEPPLSGFSELAPVSVFSVTVPKGDEERAEVFLERMRAVLEEEPGRLVL</sequence>
<dbReference type="FunFam" id="2.40.50.100:FF:000010">
    <property type="entry name" value="Acetyltransferase component of pyruvate dehydrogenase complex"/>
    <property type="match status" value="1"/>
</dbReference>
<dbReference type="PROSITE" id="PS50968">
    <property type="entry name" value="BIOTINYL_LIPOYL"/>
    <property type="match status" value="1"/>
</dbReference>
<dbReference type="SUPFAM" id="SSF51230">
    <property type="entry name" value="Single hybrid motif"/>
    <property type="match status" value="1"/>
</dbReference>
<dbReference type="InterPro" id="IPR003016">
    <property type="entry name" value="2-oxoA_DH_lipoyl-BS"/>
</dbReference>
<dbReference type="InterPro" id="IPR004167">
    <property type="entry name" value="PSBD"/>
</dbReference>
<feature type="compositionally biased region" description="Basic and acidic residues" evidence="4">
    <location>
        <begin position="126"/>
        <end position="144"/>
    </location>
</feature>
<feature type="region of interest" description="Disordered" evidence="4">
    <location>
        <begin position="117"/>
        <end position="174"/>
    </location>
</feature>